<evidence type="ECO:0000313" key="3">
    <source>
        <dbReference type="Proteomes" id="UP000193067"/>
    </source>
</evidence>
<protein>
    <recommendedName>
        <fullName evidence="1">BTB domain-containing protein</fullName>
    </recommendedName>
</protein>
<dbReference type="InterPro" id="IPR000210">
    <property type="entry name" value="BTB/POZ_dom"/>
</dbReference>
<dbReference type="AlphaFoldDB" id="A0A1Y2IG67"/>
<reference evidence="2 3" key="1">
    <citation type="journal article" date="2015" name="Biotechnol. Biofuels">
        <title>Enhanced degradation of softwood versus hardwood by the white-rot fungus Pycnoporus coccineus.</title>
        <authorList>
            <person name="Couturier M."/>
            <person name="Navarro D."/>
            <person name="Chevret D."/>
            <person name="Henrissat B."/>
            <person name="Piumi F."/>
            <person name="Ruiz-Duenas F.J."/>
            <person name="Martinez A.T."/>
            <person name="Grigoriev I.V."/>
            <person name="Riley R."/>
            <person name="Lipzen A."/>
            <person name="Berrin J.G."/>
            <person name="Master E.R."/>
            <person name="Rosso M.N."/>
        </authorList>
    </citation>
    <scope>NUCLEOTIDE SEQUENCE [LARGE SCALE GENOMIC DNA]</scope>
    <source>
        <strain evidence="2 3">BRFM310</strain>
    </source>
</reference>
<dbReference type="InterPro" id="IPR011333">
    <property type="entry name" value="SKP1/BTB/POZ_sf"/>
</dbReference>
<evidence type="ECO:0000313" key="2">
    <source>
        <dbReference type="EMBL" id="OSD00139.1"/>
    </source>
</evidence>
<dbReference type="Gene3D" id="3.30.710.10">
    <property type="entry name" value="Potassium Channel Kv1.1, Chain A"/>
    <property type="match status" value="1"/>
</dbReference>
<dbReference type="OrthoDB" id="3220652at2759"/>
<proteinExistence type="predicted"/>
<gene>
    <name evidence="2" type="ORF">PYCCODRAFT_1371806</name>
</gene>
<dbReference type="Proteomes" id="UP000193067">
    <property type="component" value="Unassembled WGS sequence"/>
</dbReference>
<evidence type="ECO:0000259" key="1">
    <source>
        <dbReference type="PROSITE" id="PS50097"/>
    </source>
</evidence>
<accession>A0A1Y2IG67</accession>
<dbReference type="EMBL" id="KZ084121">
    <property type="protein sequence ID" value="OSD00139.1"/>
    <property type="molecule type" value="Genomic_DNA"/>
</dbReference>
<dbReference type="SMART" id="SM00225">
    <property type="entry name" value="BTB"/>
    <property type="match status" value="1"/>
</dbReference>
<dbReference type="Pfam" id="PF00651">
    <property type="entry name" value="BTB"/>
    <property type="match status" value="1"/>
</dbReference>
<dbReference type="SUPFAM" id="SSF54695">
    <property type="entry name" value="POZ domain"/>
    <property type="match status" value="1"/>
</dbReference>
<keyword evidence="3" id="KW-1185">Reference proteome</keyword>
<dbReference type="PROSITE" id="PS50097">
    <property type="entry name" value="BTB"/>
    <property type="match status" value="1"/>
</dbReference>
<feature type="domain" description="BTB" evidence="1">
    <location>
        <begin position="28"/>
        <end position="101"/>
    </location>
</feature>
<name>A0A1Y2IG67_TRAC3</name>
<sequence length="374" mass="41971">MSASLALACPTTPQLKDYNTTDFWFMDGNMILFAGAVAFKVHRGQLVRHSDVFHDMFSLPQPEEGGQGLVDGCPWVELYDDPSDVLHLLRALYDGLYFTKPTSGDFCAISAVLRMSTKYLIEHLRQRCIERLEADWPTTLAGWDKREQQATFDGRYNPRELYAHPIMVIQLAQELNLEHLLPAAFYDLSRYGPRKIAHGASLMPGLLPSTVAQIKARARANNRTDDPLRLTRHDLRATFLGREASQQFLSTFIDGELSGRAISANCANRHHANGHHCRESFYFVMLNVLRSVSGIASGRDADPLFSVLQAVEMLSRTDFSDGTKQCGLRICASCKEDFTLSAAKAREEAWAMIPVWFGLKDAPPDEGAKKMRKQ</sequence>
<organism evidence="2 3">
    <name type="scientific">Trametes coccinea (strain BRFM310)</name>
    <name type="common">Pycnoporus coccineus</name>
    <dbReference type="NCBI Taxonomy" id="1353009"/>
    <lineage>
        <taxon>Eukaryota</taxon>
        <taxon>Fungi</taxon>
        <taxon>Dikarya</taxon>
        <taxon>Basidiomycota</taxon>
        <taxon>Agaricomycotina</taxon>
        <taxon>Agaricomycetes</taxon>
        <taxon>Polyporales</taxon>
        <taxon>Polyporaceae</taxon>
        <taxon>Trametes</taxon>
    </lineage>
</organism>
<dbReference type="STRING" id="1353009.A0A1Y2IG67"/>